<dbReference type="OrthoDB" id="1481341at2759"/>
<evidence type="ECO:0000313" key="2">
    <source>
        <dbReference type="Proteomes" id="UP000239757"/>
    </source>
</evidence>
<gene>
    <name evidence="1" type="ORF">GOBAR_AA25368</name>
</gene>
<evidence type="ECO:0000313" key="1">
    <source>
        <dbReference type="EMBL" id="PPR95294.1"/>
    </source>
</evidence>
<dbReference type="EMBL" id="KZ666324">
    <property type="protein sequence ID" value="PPR95294.1"/>
    <property type="molecule type" value="Genomic_DNA"/>
</dbReference>
<organism evidence="1 2">
    <name type="scientific">Gossypium barbadense</name>
    <name type="common">Sea Island cotton</name>
    <name type="synonym">Hibiscus barbadensis</name>
    <dbReference type="NCBI Taxonomy" id="3634"/>
    <lineage>
        <taxon>Eukaryota</taxon>
        <taxon>Viridiplantae</taxon>
        <taxon>Streptophyta</taxon>
        <taxon>Embryophyta</taxon>
        <taxon>Tracheophyta</taxon>
        <taxon>Spermatophyta</taxon>
        <taxon>Magnoliopsida</taxon>
        <taxon>eudicotyledons</taxon>
        <taxon>Gunneridae</taxon>
        <taxon>Pentapetalae</taxon>
        <taxon>rosids</taxon>
        <taxon>malvids</taxon>
        <taxon>Malvales</taxon>
        <taxon>Malvaceae</taxon>
        <taxon>Malvoideae</taxon>
        <taxon>Gossypium</taxon>
    </lineage>
</organism>
<sequence>MDRLLELSEGCYLEFLLRAIGQVISLMVKIDAHTNTTTRGRFVWMAMHSSSFYLGSQVVGVEAAAGQNESKGEKPNLQNHVDEKPFGPWMIKGISDGFVNWEGIAARIKGKKDVKLAGDKSNRKENNGVTVEGTRDRSFEQGNCKGIVNGIEWSQNQYIPTTLSQTVVEVMDAKSNQNKGGTGHPCFQKIIAEYRNEFRPNILCLFKTQISALRVDGIFGKLGYQNSCRIEANGFAGGIWVL</sequence>
<accession>A0A2P5WW41</accession>
<protein>
    <submittedName>
        <fullName evidence="1">Uncharacterized protein</fullName>
    </submittedName>
</protein>
<dbReference type="Proteomes" id="UP000239757">
    <property type="component" value="Unassembled WGS sequence"/>
</dbReference>
<dbReference type="AlphaFoldDB" id="A0A2P5WW41"/>
<reference evidence="1 2" key="1">
    <citation type="submission" date="2015-01" db="EMBL/GenBank/DDBJ databases">
        <title>Genome of allotetraploid Gossypium barbadense reveals genomic plasticity and fiber elongation in cotton evolution.</title>
        <authorList>
            <person name="Chen X."/>
            <person name="Liu X."/>
            <person name="Zhao B."/>
            <person name="Zheng H."/>
            <person name="Hu Y."/>
            <person name="Lu G."/>
            <person name="Yang C."/>
            <person name="Chen J."/>
            <person name="Shan C."/>
            <person name="Zhang L."/>
            <person name="Zhou Y."/>
            <person name="Wang L."/>
            <person name="Guo W."/>
            <person name="Bai Y."/>
            <person name="Ruan J."/>
            <person name="Shangguan X."/>
            <person name="Mao Y."/>
            <person name="Jiang J."/>
            <person name="Zhu Y."/>
            <person name="Lei J."/>
            <person name="Kang H."/>
            <person name="Chen S."/>
            <person name="He X."/>
            <person name="Wang R."/>
            <person name="Wang Y."/>
            <person name="Chen J."/>
            <person name="Wang L."/>
            <person name="Yu S."/>
            <person name="Wang B."/>
            <person name="Wei J."/>
            <person name="Song S."/>
            <person name="Lu X."/>
            <person name="Gao Z."/>
            <person name="Gu W."/>
            <person name="Deng X."/>
            <person name="Ma D."/>
            <person name="Wang S."/>
            <person name="Liang W."/>
            <person name="Fang L."/>
            <person name="Cai C."/>
            <person name="Zhu X."/>
            <person name="Zhou B."/>
            <person name="Zhang Y."/>
            <person name="Chen Z."/>
            <person name="Xu S."/>
            <person name="Zhu R."/>
            <person name="Wang S."/>
            <person name="Zhang T."/>
            <person name="Zhao G."/>
        </authorList>
    </citation>
    <scope>NUCLEOTIDE SEQUENCE [LARGE SCALE GENOMIC DNA]</scope>
    <source>
        <strain evidence="2">cv. Xinhai21</strain>
        <tissue evidence="1">Leaf</tissue>
    </source>
</reference>
<proteinExistence type="predicted"/>
<name>A0A2P5WW41_GOSBA</name>